<dbReference type="InterPro" id="IPR023346">
    <property type="entry name" value="Lysozyme-like_dom_sf"/>
</dbReference>
<feature type="transmembrane region" description="Helical" evidence="1">
    <location>
        <begin position="191"/>
        <end position="210"/>
    </location>
</feature>
<gene>
    <name evidence="3" type="ORF">SCMU_18410</name>
</gene>
<keyword evidence="1" id="KW-1133">Transmembrane helix</keyword>
<feature type="transmembrane region" description="Helical" evidence="1">
    <location>
        <begin position="509"/>
        <end position="528"/>
    </location>
</feature>
<evidence type="ECO:0000259" key="2">
    <source>
        <dbReference type="Pfam" id="PF01464"/>
    </source>
</evidence>
<reference evidence="3 4" key="1">
    <citation type="journal article" date="2021" name="J. Biosci. Bioeng.">
        <title>Identification and characterization of a chc gene cluster responsible for the aromatization pathway of cyclohexanecarboxylate degradation in Sinomonas cyclohexanicum ATCC 51369.</title>
        <authorList>
            <person name="Yamamoto T."/>
            <person name="Hasegawa Y."/>
            <person name="Lau P.C.K."/>
            <person name="Iwaki H."/>
        </authorList>
    </citation>
    <scope>NUCLEOTIDE SEQUENCE [LARGE SCALE GENOMIC DNA]</scope>
    <source>
        <strain evidence="3 4">ATCC 51369</strain>
    </source>
</reference>
<feature type="transmembrane region" description="Helical" evidence="1">
    <location>
        <begin position="254"/>
        <end position="277"/>
    </location>
</feature>
<feature type="transmembrane region" description="Helical" evidence="1">
    <location>
        <begin position="381"/>
        <end position="407"/>
    </location>
</feature>
<feature type="transmembrane region" description="Helical" evidence="1">
    <location>
        <begin position="309"/>
        <end position="335"/>
    </location>
</feature>
<dbReference type="InterPro" id="IPR008258">
    <property type="entry name" value="Transglycosylase_SLT_dom_1"/>
</dbReference>
<dbReference type="Gene3D" id="1.10.530.10">
    <property type="match status" value="1"/>
</dbReference>
<dbReference type="EMBL" id="AP024525">
    <property type="protein sequence ID" value="BCT75999.1"/>
    <property type="molecule type" value="Genomic_DNA"/>
</dbReference>
<dbReference type="Proteomes" id="UP001319861">
    <property type="component" value="Chromosome"/>
</dbReference>
<feature type="transmembrane region" description="Helical" evidence="1">
    <location>
        <begin position="284"/>
        <end position="303"/>
    </location>
</feature>
<dbReference type="SUPFAM" id="SSF53955">
    <property type="entry name" value="Lysozyme-like"/>
    <property type="match status" value="1"/>
</dbReference>
<name>A0ABN6FHA5_SINCY</name>
<accession>A0ABN6FHA5</accession>
<proteinExistence type="predicted"/>
<dbReference type="CDD" id="cd13402">
    <property type="entry name" value="LT_TF-like"/>
    <property type="match status" value="1"/>
</dbReference>
<keyword evidence="4" id="KW-1185">Reference proteome</keyword>
<protein>
    <recommendedName>
        <fullName evidence="2">Transglycosylase SLT domain-containing protein</fullName>
    </recommendedName>
</protein>
<feature type="domain" description="Transglycosylase SLT" evidence="2">
    <location>
        <begin position="887"/>
        <end position="983"/>
    </location>
</feature>
<evidence type="ECO:0000313" key="3">
    <source>
        <dbReference type="EMBL" id="BCT75999.1"/>
    </source>
</evidence>
<dbReference type="Pfam" id="PF01464">
    <property type="entry name" value="SLT"/>
    <property type="match status" value="1"/>
</dbReference>
<feature type="transmembrane region" description="Helical" evidence="1">
    <location>
        <begin position="151"/>
        <end position="171"/>
    </location>
</feature>
<evidence type="ECO:0000313" key="4">
    <source>
        <dbReference type="Proteomes" id="UP001319861"/>
    </source>
</evidence>
<feature type="transmembrane region" description="Helical" evidence="1">
    <location>
        <begin position="428"/>
        <end position="451"/>
    </location>
</feature>
<dbReference type="RefSeq" id="WP_229232661.1">
    <property type="nucleotide sequence ID" value="NZ_AP024525.1"/>
</dbReference>
<feature type="transmembrane region" description="Helical" evidence="1">
    <location>
        <begin position="99"/>
        <end position="130"/>
    </location>
</feature>
<evidence type="ECO:0000256" key="1">
    <source>
        <dbReference type="SAM" id="Phobius"/>
    </source>
</evidence>
<sequence length="1061" mass="107938">MALDREDVVFTIEAQDRATAVFERMKAQLAELGIEARIASAESSRSMDDMGSHAHRAADDVGVSARDISGSFNTINNVVGGVTPSITAQFMKIIGGMSLLGAAAAATSAVAGAGLAALPLVFAGVGALMVKSAVKTNAQLKAEFADAGHQISTVMAQAAAPMVGMFLSIAQDAADAFKQMGPDLHEAFATAAPQVATLASGLLALVQNVLPGMNAAMKASMPAVNALAGGFAAIGTGLGGFFQNLSAGVQGGAAGLGSLLSLVAQVLPMIGAGLAAISGPASQALAVLVKFVLQLMSSLGAGLKPVLDALLPVFAGLLNALMPLLPAIGQLIAAFAPAIAQIGGALVPIISQLVGVFVQLLPSVTPLIAPLLSLLSPIVTMIGPLLTLAAAFGQALMPVIAALLPIIQKLQDVISGQLGAALLSIGKAIIPILPYLGTLVQIVGTALVQALQILMPPLAQLISSGLGALLSAIAPLLPMIGEILAPLLVSLAKLLAAVLQAVMPLLAPLIQLAGVILQGLATVIVWLVQNAIAPLISWIADHLQPAIIAVGNWFVWLWQQVIVPAWQAIVQAFGNAWNWIYQYVIQPIIDYFHRVGDAFTWLWQSVVVPVWDGIQKAIGAAWNWLSQYVFGPIGDAIGALGGAFKTTAGIIGDAWKAIQTAAEAPIRFVVDTIYNNGIRTVWNAIADVFHGKDLNPVSINFATGGTVPGYAPGQDTVHAMLSPGEGVLIPQAVRGLGGPGAIDSINRSFGGRGASGVGSHFADGGVIGDIFGAIGTAAGAVGNAVGGALNGLKNAVLGGLSAAATPVIRGIENAARGFLGTTGFGGLIDSGVDWLGSGILSFLAGQDKTAQAAAANANATPGAFPGTLAGWVSAAMAAVGVSGADWLNGLETIAMYESSGNPNAQNNTDVNAQNGDPSRGLMQTIMSTFEAYRLGSLPDNIFDPVANVAAAIRYIISRYGGIGGVPGLVSLAHGGAYVGYDSGGWLEPGLTLAYNGTGRREAITSPSGAGPAGAGGGVHLHVEIENQYGTFDQRYVEQLWDQLGRHAATWALPAAGVHIRR</sequence>
<keyword evidence="1" id="KW-0812">Transmembrane</keyword>
<keyword evidence="1" id="KW-0472">Membrane</keyword>
<organism evidence="3 4">
    <name type="scientific">Sinomonas cyclohexanicum</name>
    <name type="common">Corynebacterium cyclohexanicum</name>
    <dbReference type="NCBI Taxonomy" id="322009"/>
    <lineage>
        <taxon>Bacteria</taxon>
        <taxon>Bacillati</taxon>
        <taxon>Actinomycetota</taxon>
        <taxon>Actinomycetes</taxon>
        <taxon>Micrococcales</taxon>
        <taxon>Micrococcaceae</taxon>
        <taxon>Sinomonas</taxon>
    </lineage>
</organism>
<feature type="transmembrane region" description="Helical" evidence="1">
    <location>
        <begin position="222"/>
        <end position="242"/>
    </location>
</feature>